<evidence type="ECO:0000313" key="3">
    <source>
        <dbReference type="Proteomes" id="UP001432322"/>
    </source>
</evidence>
<dbReference type="EMBL" id="BTSY01000004">
    <property type="protein sequence ID" value="GMT22981.1"/>
    <property type="molecule type" value="Genomic_DNA"/>
</dbReference>
<reference evidence="2" key="1">
    <citation type="submission" date="2023-10" db="EMBL/GenBank/DDBJ databases">
        <title>Genome assembly of Pristionchus species.</title>
        <authorList>
            <person name="Yoshida K."/>
            <person name="Sommer R.J."/>
        </authorList>
    </citation>
    <scope>NUCLEOTIDE SEQUENCE</scope>
    <source>
        <strain evidence="2">RS5133</strain>
    </source>
</reference>
<keyword evidence="3" id="KW-1185">Reference proteome</keyword>
<keyword evidence="1" id="KW-1133">Transmembrane helix</keyword>
<name>A0AAV5VTH4_9BILA</name>
<keyword evidence="1" id="KW-0812">Transmembrane</keyword>
<dbReference type="Proteomes" id="UP001432322">
    <property type="component" value="Unassembled WGS sequence"/>
</dbReference>
<accession>A0AAV5VTH4</accession>
<proteinExistence type="predicted"/>
<gene>
    <name evidence="2" type="ORF">PFISCL1PPCAC_14278</name>
</gene>
<feature type="transmembrane region" description="Helical" evidence="1">
    <location>
        <begin position="31"/>
        <end position="53"/>
    </location>
</feature>
<sequence length="60" mass="6875">MNFTHIFRDGTLVIILINPVAETIPQIPRDFLFQVAFVLMSLLWTFTPSISLLQLTALTR</sequence>
<evidence type="ECO:0000313" key="2">
    <source>
        <dbReference type="EMBL" id="GMT22981.1"/>
    </source>
</evidence>
<keyword evidence="1" id="KW-0472">Membrane</keyword>
<evidence type="ECO:0000256" key="1">
    <source>
        <dbReference type="SAM" id="Phobius"/>
    </source>
</evidence>
<organism evidence="2 3">
    <name type="scientific">Pristionchus fissidentatus</name>
    <dbReference type="NCBI Taxonomy" id="1538716"/>
    <lineage>
        <taxon>Eukaryota</taxon>
        <taxon>Metazoa</taxon>
        <taxon>Ecdysozoa</taxon>
        <taxon>Nematoda</taxon>
        <taxon>Chromadorea</taxon>
        <taxon>Rhabditida</taxon>
        <taxon>Rhabditina</taxon>
        <taxon>Diplogasteromorpha</taxon>
        <taxon>Diplogasteroidea</taxon>
        <taxon>Neodiplogasteridae</taxon>
        <taxon>Pristionchus</taxon>
    </lineage>
</organism>
<comment type="caution">
    <text evidence="2">The sequence shown here is derived from an EMBL/GenBank/DDBJ whole genome shotgun (WGS) entry which is preliminary data.</text>
</comment>
<protein>
    <submittedName>
        <fullName evidence="2">Uncharacterized protein</fullName>
    </submittedName>
</protein>
<feature type="non-terminal residue" evidence="2">
    <location>
        <position position="60"/>
    </location>
</feature>
<dbReference type="AlphaFoldDB" id="A0AAV5VTH4"/>